<evidence type="ECO:0000313" key="1">
    <source>
        <dbReference type="EMBL" id="APE44154.1"/>
    </source>
</evidence>
<dbReference type="Proteomes" id="UP000181897">
    <property type="component" value="Chromosome"/>
</dbReference>
<gene>
    <name evidence="1" type="ORF">BOO69_12650</name>
</gene>
<reference evidence="1 2" key="1">
    <citation type="submission" date="2016-11" db="EMBL/GenBank/DDBJ databases">
        <title>Complete genome sequence of Sulfitobacter sp. AM1-D1, a toxic bacteria associated with marine dinoflagellate Alexandrium minutum in East China Sea.</title>
        <authorList>
            <person name="Yang Q."/>
            <person name="Zhang X."/>
            <person name="Tian X."/>
        </authorList>
    </citation>
    <scope>NUCLEOTIDE SEQUENCE [LARGE SCALE GENOMIC DNA]</scope>
    <source>
        <strain evidence="1 2">AM1-D1</strain>
    </source>
</reference>
<evidence type="ECO:0000313" key="2">
    <source>
        <dbReference type="Proteomes" id="UP000181897"/>
    </source>
</evidence>
<dbReference type="EMBL" id="CP018076">
    <property type="protein sequence ID" value="APE44154.1"/>
    <property type="molecule type" value="Genomic_DNA"/>
</dbReference>
<dbReference type="AlphaFoldDB" id="A0A1J0WIL2"/>
<dbReference type="KEGG" id="suam:BOO69_12650"/>
<name>A0A1J0WIL2_9RHOB</name>
<sequence>MRSITVRVVTPTDTFHENGFWFKLYLELENGNAWSEAMDQDYFEDRIAGLEAELSELKDLTINMGRALAVALGEVAESSGGHSFMGVGVEPHEVGFKDIQAVHEAFRRGQAIGRAYKDQ</sequence>
<keyword evidence="2" id="KW-1185">Reference proteome</keyword>
<organism evidence="1 2">
    <name type="scientific">Sulfitobacter alexandrii</name>
    <dbReference type="NCBI Taxonomy" id="1917485"/>
    <lineage>
        <taxon>Bacteria</taxon>
        <taxon>Pseudomonadati</taxon>
        <taxon>Pseudomonadota</taxon>
        <taxon>Alphaproteobacteria</taxon>
        <taxon>Rhodobacterales</taxon>
        <taxon>Roseobacteraceae</taxon>
        <taxon>Sulfitobacter</taxon>
    </lineage>
</organism>
<accession>A0A1J0WIL2</accession>
<protein>
    <submittedName>
        <fullName evidence="1">Uncharacterized protein</fullName>
    </submittedName>
</protein>
<proteinExistence type="predicted"/>